<evidence type="ECO:0000313" key="2">
    <source>
        <dbReference type="Proteomes" id="UP000033047"/>
    </source>
</evidence>
<dbReference type="STRING" id="927665.HMPREF1535_03334"/>
<dbReference type="RefSeq" id="WP_007653387.1">
    <property type="nucleotide sequence ID" value="NZ_KQ033913.1"/>
</dbReference>
<dbReference type="HOGENOM" id="CLU_075008_0_0_10"/>
<reference evidence="1 2" key="1">
    <citation type="submission" date="2013-04" db="EMBL/GenBank/DDBJ databases">
        <title>The Genome Sequence of Parabacteroides goldsteinii DSM 19448.</title>
        <authorList>
            <consortium name="The Broad Institute Genomics Platform"/>
            <person name="Earl A."/>
            <person name="Ward D."/>
            <person name="Feldgarden M."/>
            <person name="Gevers D."/>
            <person name="Martens E."/>
            <person name="Sakamoto M."/>
            <person name="Benno Y."/>
            <person name="Song Y."/>
            <person name="Liu C."/>
            <person name="Lee J."/>
            <person name="Bolanos M."/>
            <person name="Vaisanen M.L."/>
            <person name="Finegold S.M."/>
            <person name="Walker B."/>
            <person name="Young S."/>
            <person name="Zeng Q."/>
            <person name="Gargeya S."/>
            <person name="Fitzgerald M."/>
            <person name="Haas B."/>
            <person name="Abouelleil A."/>
            <person name="Allen A.W."/>
            <person name="Alvarado L."/>
            <person name="Arachchi H.M."/>
            <person name="Berlin A.M."/>
            <person name="Chapman S.B."/>
            <person name="Gainer-Dewar J."/>
            <person name="Goldberg J."/>
            <person name="Griggs A."/>
            <person name="Gujja S."/>
            <person name="Hansen M."/>
            <person name="Howarth C."/>
            <person name="Imamovic A."/>
            <person name="Ireland A."/>
            <person name="Larimer J."/>
            <person name="McCowan C."/>
            <person name="Murphy C."/>
            <person name="Pearson M."/>
            <person name="Poon T.W."/>
            <person name="Priest M."/>
            <person name="Roberts A."/>
            <person name="Saif S."/>
            <person name="Shea T."/>
            <person name="Sisk P."/>
            <person name="Sykes S."/>
            <person name="Wortman J."/>
            <person name="Nusbaum C."/>
            <person name="Birren B."/>
        </authorList>
    </citation>
    <scope>NUCLEOTIDE SEQUENCE [LARGE SCALE GENOMIC DNA]</scope>
    <source>
        <strain evidence="1 2">DSM 19448</strain>
    </source>
</reference>
<gene>
    <name evidence="1" type="ORF">HMPREF1535_03334</name>
</gene>
<dbReference type="AlphaFoldDB" id="A0A0F5J7B9"/>
<proteinExistence type="predicted"/>
<protein>
    <recommendedName>
        <fullName evidence="3">Transcription regulator BetR N-terminal domain-containing protein</fullName>
    </recommendedName>
</protein>
<comment type="caution">
    <text evidence="1">The sequence shown here is derived from an EMBL/GenBank/DDBJ whole genome shotgun (WGS) entry which is preliminary data.</text>
</comment>
<sequence length="320" mass="37548">MNTDVLNTNLIEVMKEKIPDGVNLANTLMDILYIGKEAVYRRLRGEVPFTLNEASIISKKLGVSLDQIVGISYTNNAMFDLNLLHYSDPIKTYYKILDHYLELFESLRDDPTSELSTASNMIPQTYYLKYDSLSKFRLFKWMYQNEKVNCVKYFSELNLSEELKHAQKAFVEASTYIQTTNYIWDSMMFNYLVNDIKYFASIHLITEEEVTKLQEELLRLLDDLETIASRGKFDSGKDIHIYISNINFEATYSFVETSSLQLSLIRIFSINSITSRDKEMCKNLKEWIQSLRKFSTMISESGEMQRIQFFKKQRELVEKM</sequence>
<accession>A0A0F5J7B9</accession>
<name>A0A0F5J7B9_9BACT</name>
<evidence type="ECO:0008006" key="3">
    <source>
        <dbReference type="Google" id="ProtNLM"/>
    </source>
</evidence>
<organism evidence="1 2">
    <name type="scientific">Parabacteroides goldsteinii DSM 19448 = WAL 12034</name>
    <dbReference type="NCBI Taxonomy" id="927665"/>
    <lineage>
        <taxon>Bacteria</taxon>
        <taxon>Pseudomonadati</taxon>
        <taxon>Bacteroidota</taxon>
        <taxon>Bacteroidia</taxon>
        <taxon>Bacteroidales</taxon>
        <taxon>Tannerellaceae</taxon>
        <taxon>Parabacteroides</taxon>
    </lineage>
</organism>
<evidence type="ECO:0000313" key="1">
    <source>
        <dbReference type="EMBL" id="KKB53786.1"/>
    </source>
</evidence>
<dbReference type="EMBL" id="AQHV01000014">
    <property type="protein sequence ID" value="KKB53786.1"/>
    <property type="molecule type" value="Genomic_DNA"/>
</dbReference>
<dbReference type="PATRIC" id="fig|927665.4.peg.3426"/>
<dbReference type="Proteomes" id="UP000033047">
    <property type="component" value="Unassembled WGS sequence"/>
</dbReference>